<comment type="caution">
    <text evidence="2">The sequence shown here is derived from an EMBL/GenBank/DDBJ whole genome shotgun (WGS) entry which is preliminary data.</text>
</comment>
<sequence length="184" mass="20590">MAKRNDIRSKKAEGLTVRSSAENAVCKQSDDAMHEGYEKMTGSPFRVVSEVMIVQVAKASAQFAVNGQDHDRTEIAQRTLMQLAPNDQVEGMLFSQMIALHNMAMECACRVMHSEQTFEGRDMNMRHATRLMNAYANAVATLDKHRSKGKQKITVEHQHIQVENGGQAIVGDVHHRGRANEENE</sequence>
<dbReference type="EMBL" id="VBRY01000009">
    <property type="protein sequence ID" value="TLS66502.1"/>
    <property type="molecule type" value="Genomic_DNA"/>
</dbReference>
<proteinExistence type="predicted"/>
<dbReference type="RefSeq" id="WP_138239683.1">
    <property type="nucleotide sequence ID" value="NZ_VBRY01000009.1"/>
</dbReference>
<keyword evidence="3" id="KW-1185">Reference proteome</keyword>
<gene>
    <name evidence="2" type="ORF">FEF65_10060</name>
</gene>
<feature type="region of interest" description="Disordered" evidence="1">
    <location>
        <begin position="1"/>
        <end position="29"/>
    </location>
</feature>
<evidence type="ECO:0000313" key="2">
    <source>
        <dbReference type="EMBL" id="TLS66502.1"/>
    </source>
</evidence>
<protein>
    <submittedName>
        <fullName evidence="2">Uncharacterized protein</fullName>
    </submittedName>
</protein>
<accession>A0A5R9GR60</accession>
<evidence type="ECO:0000256" key="1">
    <source>
        <dbReference type="SAM" id="MobiDB-lite"/>
    </source>
</evidence>
<reference evidence="2 3" key="1">
    <citation type="journal article" date="2019" name="Appl. Environ. Microbiol.">
        <title>Environmental Evidence and Genomic Insight of Iron-oxidizing Bacteria Preference Towards More Corrosion Resistant Stainless Steel at Higher Salinities.</title>
        <authorList>
            <person name="Garrison C.E."/>
            <person name="Price K.A."/>
            <person name="Field E.K."/>
        </authorList>
    </citation>
    <scope>NUCLEOTIDE SEQUENCE [LARGE SCALE GENOMIC DNA]</scope>
    <source>
        <strain evidence="2 3">P3</strain>
    </source>
</reference>
<name>A0A5R9GR60_9PROT</name>
<evidence type="ECO:0000313" key="3">
    <source>
        <dbReference type="Proteomes" id="UP000306585"/>
    </source>
</evidence>
<feature type="compositionally biased region" description="Basic and acidic residues" evidence="1">
    <location>
        <begin position="1"/>
        <end position="13"/>
    </location>
</feature>
<dbReference type="Proteomes" id="UP000306585">
    <property type="component" value="Unassembled WGS sequence"/>
</dbReference>
<organism evidence="2 3">
    <name type="scientific">Mariprofundus erugo</name>
    <dbReference type="NCBI Taxonomy" id="2528639"/>
    <lineage>
        <taxon>Bacteria</taxon>
        <taxon>Pseudomonadati</taxon>
        <taxon>Pseudomonadota</taxon>
        <taxon>Candidatius Mariprofundia</taxon>
        <taxon>Mariprofundales</taxon>
        <taxon>Mariprofundaceae</taxon>
        <taxon>Mariprofundus</taxon>
    </lineage>
</organism>
<dbReference type="AlphaFoldDB" id="A0A5R9GR60"/>